<reference evidence="1 2" key="1">
    <citation type="submission" date="2011-04" db="EMBL/GenBank/DDBJ databases">
        <authorList>
            <person name="Muzny D."/>
            <person name="Qin X."/>
            <person name="Deng J."/>
            <person name="Jiang H."/>
            <person name="Liu Y."/>
            <person name="Qu J."/>
            <person name="Song X.-Z."/>
            <person name="Zhang L."/>
            <person name="Thornton R."/>
            <person name="Coyle M."/>
            <person name="Francisco L."/>
            <person name="Jackson L."/>
            <person name="Javaid M."/>
            <person name="Korchina V."/>
            <person name="Kovar C."/>
            <person name="Mata R."/>
            <person name="Mathew T."/>
            <person name="Ngo R."/>
            <person name="Nguyen L."/>
            <person name="Nguyen N."/>
            <person name="Okwuonu G."/>
            <person name="Ongeri F."/>
            <person name="Pham C."/>
            <person name="Simmons D."/>
            <person name="Wilczek-Boney K."/>
            <person name="Hale W."/>
            <person name="Jakkamsetti A."/>
            <person name="Pham P."/>
            <person name="Ruth R."/>
            <person name="San Lucas F."/>
            <person name="Warren J."/>
            <person name="Zhang J."/>
            <person name="Zhao Z."/>
            <person name="Zhou C."/>
            <person name="Zhu D."/>
            <person name="Lee S."/>
            <person name="Bess C."/>
            <person name="Blankenburg K."/>
            <person name="Forbes L."/>
            <person name="Fu Q."/>
            <person name="Gubbala S."/>
            <person name="Hirani K."/>
            <person name="Jayaseelan J.C."/>
            <person name="Lara F."/>
            <person name="Munidasa M."/>
            <person name="Palculict T."/>
            <person name="Patil S."/>
            <person name="Pu L.-L."/>
            <person name="Saada N."/>
            <person name="Tang L."/>
            <person name="Weissenberger G."/>
            <person name="Zhu Y."/>
            <person name="Hemphill L."/>
            <person name="Shang Y."/>
            <person name="Youmans B."/>
            <person name="Ayvaz T."/>
            <person name="Ross M."/>
            <person name="Santibanez J."/>
            <person name="Aqrawi P."/>
            <person name="Gross S."/>
            <person name="Joshi V."/>
            <person name="Fowler G."/>
            <person name="Nazareth L."/>
            <person name="Reid J."/>
            <person name="Worley K."/>
            <person name="Petrosino J."/>
            <person name="Highlander S."/>
            <person name="Gibbs R."/>
        </authorList>
    </citation>
    <scope>NUCLEOTIDE SEQUENCE [LARGE SCALE GENOMIC DNA]</scope>
    <source>
        <strain evidence="1 2">2681</strain>
    </source>
</reference>
<protein>
    <submittedName>
        <fullName evidence="1">Uncharacterized protein</fullName>
    </submittedName>
</protein>
<organism evidence="1 2">
    <name type="scientific">Sporosarcina newyorkensis 2681</name>
    <dbReference type="NCBI Taxonomy" id="1027292"/>
    <lineage>
        <taxon>Bacteria</taxon>
        <taxon>Bacillati</taxon>
        <taxon>Bacillota</taxon>
        <taxon>Bacilli</taxon>
        <taxon>Bacillales</taxon>
        <taxon>Caryophanaceae</taxon>
        <taxon>Sporosarcina</taxon>
    </lineage>
</organism>
<gene>
    <name evidence="1" type="ORF">HMPREF9372_2886</name>
</gene>
<evidence type="ECO:0000313" key="1">
    <source>
        <dbReference type="EMBL" id="EGQ22494.1"/>
    </source>
</evidence>
<comment type="caution">
    <text evidence="1">The sequence shown here is derived from an EMBL/GenBank/DDBJ whole genome shotgun (WGS) entry which is preliminary data.</text>
</comment>
<dbReference type="EMBL" id="AFPZ01000093">
    <property type="protein sequence ID" value="EGQ22494.1"/>
    <property type="molecule type" value="Genomic_DNA"/>
</dbReference>
<name>F9DVQ5_9BACL</name>
<dbReference type="HOGENOM" id="CLU_3012050_0_0_9"/>
<accession>F9DVQ5</accession>
<sequence length="56" mass="6634">MYVGIKLTFFKNHKTEFPALSFYLEEKGFFMCTNKVKPLQPSYRTNFIVAHLQNTN</sequence>
<proteinExistence type="predicted"/>
<dbReference type="AlphaFoldDB" id="F9DVQ5"/>
<dbReference type="Proteomes" id="UP000005316">
    <property type="component" value="Unassembled WGS sequence"/>
</dbReference>
<evidence type="ECO:0000313" key="2">
    <source>
        <dbReference type="Proteomes" id="UP000005316"/>
    </source>
</evidence>